<evidence type="ECO:0000313" key="4">
    <source>
        <dbReference type="Proteomes" id="UP000613401"/>
    </source>
</evidence>
<organism evidence="3 4">
    <name type="scientific">Colletotrichum gloeosporioides</name>
    <name type="common">Anthracnose fungus</name>
    <name type="synonym">Glomerella cingulata</name>
    <dbReference type="NCBI Taxonomy" id="474922"/>
    <lineage>
        <taxon>Eukaryota</taxon>
        <taxon>Fungi</taxon>
        <taxon>Dikarya</taxon>
        <taxon>Ascomycota</taxon>
        <taxon>Pezizomycotina</taxon>
        <taxon>Sordariomycetes</taxon>
        <taxon>Hypocreomycetidae</taxon>
        <taxon>Glomerellales</taxon>
        <taxon>Glomerellaceae</taxon>
        <taxon>Colletotrichum</taxon>
        <taxon>Colletotrichum gloeosporioides species complex</taxon>
    </lineage>
</organism>
<reference evidence="3" key="2">
    <citation type="submission" date="2020-03" db="EMBL/GenBank/DDBJ databases">
        <authorList>
            <person name="Fu F.-F."/>
            <person name="Chen J."/>
        </authorList>
    </citation>
    <scope>NUCLEOTIDE SEQUENCE</scope>
    <source>
        <strain evidence="3">Lc1</strain>
    </source>
</reference>
<protein>
    <recommendedName>
        <fullName evidence="2">SET domain-containing protein</fullName>
    </recommendedName>
</protein>
<dbReference type="PANTHER" id="PTHR47332:SF6">
    <property type="entry name" value="SET DOMAIN-CONTAINING PROTEIN"/>
    <property type="match status" value="1"/>
</dbReference>
<evidence type="ECO:0000313" key="3">
    <source>
        <dbReference type="EMBL" id="KAF3812017.1"/>
    </source>
</evidence>
<sequence length="430" mass="48305">MYLLKYTNILLQVILVVGPWLHNSQARPNEQCPESLNDNQTIENFCPIYPDLPEFNLHTLQHNITSEQQSTCVWSASPEEKQQFCVFADSRFNNGKGITIVTTPERAQNIFRLMASTSRQSTRVETLFRTEIGGRKGRGIFANKQIAARSIISRESPIIILDHNWFQDIPPPGKNVHSAMLALAIEQLPSVTRLVVDELYAGLGTQSQGQKMWTNGYGVVGMPPSWLGKEDEPDAGMITVHTNISKINHSCRPNAVAQWDWESLTHNLYAVRDIATDEEITISYIPGLKTSQERYEYANQYLGFNCTCSLCMAPGEFVDLSDSRVNEILLLEQALVDYRHIAPAESVAMAELLVGLYEQEGLAALIGKAYAIAALEWNGVGSEYQARLWAYRSVQAGLTSSIESGVQDYLPDMENLLDGARKHWSWRYRA</sequence>
<dbReference type="Pfam" id="PF00856">
    <property type="entry name" value="SET"/>
    <property type="match status" value="1"/>
</dbReference>
<gene>
    <name evidence="3" type="ORF">GCG54_00002970</name>
</gene>
<dbReference type="InterPro" id="IPR053185">
    <property type="entry name" value="SET_domain_protein"/>
</dbReference>
<dbReference type="InterPro" id="IPR001214">
    <property type="entry name" value="SET_dom"/>
</dbReference>
<dbReference type="RefSeq" id="XP_045271176.1">
    <property type="nucleotide sequence ID" value="XM_045403049.1"/>
</dbReference>
<dbReference type="PANTHER" id="PTHR47332">
    <property type="entry name" value="SET DOMAIN-CONTAINING PROTEIN 5"/>
    <property type="match status" value="1"/>
</dbReference>
<proteinExistence type="predicted"/>
<dbReference type="EMBL" id="WVTB01000004">
    <property type="protein sequence ID" value="KAF3812017.1"/>
    <property type="molecule type" value="Genomic_DNA"/>
</dbReference>
<keyword evidence="4" id="KW-1185">Reference proteome</keyword>
<dbReference type="SMART" id="SM00317">
    <property type="entry name" value="SET"/>
    <property type="match status" value="1"/>
</dbReference>
<name>A0A8H4CXX4_COLGL</name>
<dbReference type="Gene3D" id="2.170.270.10">
    <property type="entry name" value="SET domain"/>
    <property type="match status" value="1"/>
</dbReference>
<feature type="domain" description="SET" evidence="2">
    <location>
        <begin position="123"/>
        <end position="285"/>
    </location>
</feature>
<feature type="chain" id="PRO_5034627007" description="SET domain-containing protein" evidence="1">
    <location>
        <begin position="27"/>
        <end position="430"/>
    </location>
</feature>
<dbReference type="InterPro" id="IPR046341">
    <property type="entry name" value="SET_dom_sf"/>
</dbReference>
<dbReference type="SUPFAM" id="SSF82199">
    <property type="entry name" value="SET domain"/>
    <property type="match status" value="1"/>
</dbReference>
<dbReference type="CDD" id="cd20071">
    <property type="entry name" value="SET_SMYD"/>
    <property type="match status" value="1"/>
</dbReference>
<evidence type="ECO:0000259" key="2">
    <source>
        <dbReference type="PROSITE" id="PS50280"/>
    </source>
</evidence>
<dbReference type="PROSITE" id="PS50280">
    <property type="entry name" value="SET"/>
    <property type="match status" value="1"/>
</dbReference>
<comment type="caution">
    <text evidence="3">The sequence shown here is derived from an EMBL/GenBank/DDBJ whole genome shotgun (WGS) entry which is preliminary data.</text>
</comment>
<dbReference type="AlphaFoldDB" id="A0A8H4CXX4"/>
<feature type="signal peptide" evidence="1">
    <location>
        <begin position="1"/>
        <end position="26"/>
    </location>
</feature>
<reference evidence="3" key="1">
    <citation type="journal article" date="2020" name="Phytopathology">
        <title>Genome sequence and comparative analysis of Colletotrichum gloeosporioides isolated from Liriodendron leaves.</title>
        <authorList>
            <person name="Fu F.F."/>
            <person name="Hao Z."/>
            <person name="Wang P."/>
            <person name="Lu Y."/>
            <person name="Xue L.J."/>
            <person name="Wei G."/>
            <person name="Tian Y."/>
            <person name="Baishi H."/>
            <person name="Xu H."/>
            <person name="Shi J."/>
            <person name="Cheng T."/>
            <person name="Wang G."/>
            <person name="Yi Y."/>
            <person name="Chen J."/>
        </authorList>
    </citation>
    <scope>NUCLEOTIDE SEQUENCE</scope>
    <source>
        <strain evidence="3">Lc1</strain>
    </source>
</reference>
<evidence type="ECO:0000256" key="1">
    <source>
        <dbReference type="SAM" id="SignalP"/>
    </source>
</evidence>
<accession>A0A8H4CXX4</accession>
<dbReference type="GeneID" id="69010131"/>
<dbReference type="Proteomes" id="UP000613401">
    <property type="component" value="Unassembled WGS sequence"/>
</dbReference>
<keyword evidence="1" id="KW-0732">Signal</keyword>